<dbReference type="AlphaFoldDB" id="A0A9P6NS98"/>
<dbReference type="Pfam" id="PF01885">
    <property type="entry name" value="PTS_2-RNA"/>
    <property type="match status" value="1"/>
</dbReference>
<evidence type="ECO:0000256" key="5">
    <source>
        <dbReference type="ARBA" id="ARBA00023027"/>
    </source>
</evidence>
<dbReference type="InterPro" id="IPR042080">
    <property type="entry name" value="RNA_2'-PTrans_N"/>
</dbReference>
<organism evidence="7 8">
    <name type="scientific">Cronartium quercuum f. sp. fusiforme G11</name>
    <dbReference type="NCBI Taxonomy" id="708437"/>
    <lineage>
        <taxon>Eukaryota</taxon>
        <taxon>Fungi</taxon>
        <taxon>Dikarya</taxon>
        <taxon>Basidiomycota</taxon>
        <taxon>Pucciniomycotina</taxon>
        <taxon>Pucciniomycetes</taxon>
        <taxon>Pucciniales</taxon>
        <taxon>Coleosporiaceae</taxon>
        <taxon>Cronartium</taxon>
    </lineage>
</organism>
<accession>A0A9P6NS98</accession>
<proteinExistence type="inferred from homology"/>
<dbReference type="Gene3D" id="1.10.10.970">
    <property type="entry name" value="RNA 2'-phosphotransferase, Tpt1/KptA family, N-terminal domain"/>
    <property type="match status" value="1"/>
</dbReference>
<dbReference type="InterPro" id="IPR042081">
    <property type="entry name" value="RNA_2'-PTrans_C"/>
</dbReference>
<dbReference type="EC" id="2.7.1.160" evidence="3"/>
<dbReference type="PANTHER" id="PTHR12684:SF2">
    <property type="entry name" value="TRNA 2'-PHOSPHOTRANSFERASE 1"/>
    <property type="match status" value="1"/>
</dbReference>
<comment type="similarity">
    <text evidence="2">Belongs to the KptA/TPT1 family.</text>
</comment>
<reference evidence="7" key="1">
    <citation type="submission" date="2013-11" db="EMBL/GenBank/DDBJ databases">
        <title>Genome sequence of the fusiform rust pathogen reveals effectors for host alternation and coevolution with pine.</title>
        <authorList>
            <consortium name="DOE Joint Genome Institute"/>
            <person name="Smith K."/>
            <person name="Pendleton A."/>
            <person name="Kubisiak T."/>
            <person name="Anderson C."/>
            <person name="Salamov A."/>
            <person name="Aerts A."/>
            <person name="Riley R."/>
            <person name="Clum A."/>
            <person name="Lindquist E."/>
            <person name="Ence D."/>
            <person name="Campbell M."/>
            <person name="Kronenberg Z."/>
            <person name="Feau N."/>
            <person name="Dhillon B."/>
            <person name="Hamelin R."/>
            <person name="Burleigh J."/>
            <person name="Smith J."/>
            <person name="Yandell M."/>
            <person name="Nelson C."/>
            <person name="Grigoriev I."/>
            <person name="Davis J."/>
        </authorList>
    </citation>
    <scope>NUCLEOTIDE SEQUENCE</scope>
    <source>
        <strain evidence="7">G11</strain>
    </source>
</reference>
<protein>
    <recommendedName>
        <fullName evidence="3">2'-phosphotransferase</fullName>
        <ecNumber evidence="3">2.7.1.160</ecNumber>
    </recommendedName>
</protein>
<evidence type="ECO:0000313" key="7">
    <source>
        <dbReference type="EMBL" id="KAG0148610.1"/>
    </source>
</evidence>
<dbReference type="EMBL" id="MU167235">
    <property type="protein sequence ID" value="KAG0148610.1"/>
    <property type="molecule type" value="Genomic_DNA"/>
</dbReference>
<comment type="catalytic activity">
    <reaction evidence="6">
        <text>2'-phospho-[ligated tRNA] + NAD(+) = mature tRNA + ADP-alpha-D-ribose 1'',2''-cyclic phosphate + nicotinamide</text>
        <dbReference type="Rhea" id="RHEA:23324"/>
        <dbReference type="Rhea" id="RHEA-COMP:11106"/>
        <dbReference type="Rhea" id="RHEA-COMP:11107"/>
        <dbReference type="ChEBI" id="CHEBI:17154"/>
        <dbReference type="ChEBI" id="CHEBI:57540"/>
        <dbReference type="ChEBI" id="CHEBI:76596"/>
        <dbReference type="ChEBI" id="CHEBI:82883"/>
        <dbReference type="ChEBI" id="CHEBI:85027"/>
        <dbReference type="EC" id="2.7.1.160"/>
    </reaction>
</comment>
<dbReference type="OrthoDB" id="419694at2759"/>
<keyword evidence="4" id="KW-0808">Transferase</keyword>
<evidence type="ECO:0000256" key="6">
    <source>
        <dbReference type="ARBA" id="ARBA00047949"/>
    </source>
</evidence>
<evidence type="ECO:0000256" key="2">
    <source>
        <dbReference type="ARBA" id="ARBA00009836"/>
    </source>
</evidence>
<dbReference type="InterPro" id="IPR002745">
    <property type="entry name" value="Ptrans_KptA/Tpt1"/>
</dbReference>
<evidence type="ECO:0000313" key="8">
    <source>
        <dbReference type="Proteomes" id="UP000886653"/>
    </source>
</evidence>
<dbReference type="GO" id="GO:0006388">
    <property type="term" value="P:tRNA splicing, via endonucleolytic cleavage and ligation"/>
    <property type="evidence" value="ECO:0007669"/>
    <property type="project" value="TreeGrafter"/>
</dbReference>
<dbReference type="GO" id="GO:0000215">
    <property type="term" value="F:tRNA 2'-phosphotransferase activity"/>
    <property type="evidence" value="ECO:0007669"/>
    <property type="project" value="UniProtKB-EC"/>
</dbReference>
<name>A0A9P6NS98_9BASI</name>
<dbReference type="SUPFAM" id="SSF56399">
    <property type="entry name" value="ADP-ribosylation"/>
    <property type="match status" value="1"/>
</dbReference>
<dbReference type="Gene3D" id="3.20.170.30">
    <property type="match status" value="1"/>
</dbReference>
<sequence>MRGRMNDSPDTQLSKTLSYLLRHGAVKEGLKIRSDGFIKMDDLMARPKLKGVKREDIERIVNENVKQRFAIIREQPLPGSSSSEDIIYIRANQGHSIEVPELDLVPLPRPEDLPVVVHGTYEKFWKTILLEGLRPMRRTHLHFAAGLIDDPGVISGMRASREIDIYLDVPKCLSAGILFYRSQNGVILSQGLPDSKSIPSEFFKKVIHTSGKVLYPIDESAGALDVK</sequence>
<gene>
    <name evidence="7" type="ORF">CROQUDRAFT_41101</name>
</gene>
<evidence type="ECO:0000256" key="1">
    <source>
        <dbReference type="ARBA" id="ARBA00003343"/>
    </source>
</evidence>
<dbReference type="PANTHER" id="PTHR12684">
    <property type="entry name" value="PUTATIVE PHOSPHOTRANSFERASE"/>
    <property type="match status" value="1"/>
</dbReference>
<keyword evidence="8" id="KW-1185">Reference proteome</keyword>
<evidence type="ECO:0000256" key="3">
    <source>
        <dbReference type="ARBA" id="ARBA00012007"/>
    </source>
</evidence>
<evidence type="ECO:0000256" key="4">
    <source>
        <dbReference type="ARBA" id="ARBA00022679"/>
    </source>
</evidence>
<keyword evidence="5" id="KW-0520">NAD</keyword>
<dbReference type="Proteomes" id="UP000886653">
    <property type="component" value="Unassembled WGS sequence"/>
</dbReference>
<comment type="caution">
    <text evidence="7">The sequence shown here is derived from an EMBL/GenBank/DDBJ whole genome shotgun (WGS) entry which is preliminary data.</text>
</comment>
<comment type="function">
    <text evidence="1">Catalyzes the last step of tRNA splicing, the transfer of the splice junction 2'-phosphate from ligated tRNA to NAD to produce ADP-ribose 1''-2'' cyclic phosphate.</text>
</comment>